<dbReference type="GeneID" id="11447682"/>
<feature type="compositionally biased region" description="Acidic residues" evidence="1">
    <location>
        <begin position="442"/>
        <end position="453"/>
    </location>
</feature>
<proteinExistence type="predicted"/>
<dbReference type="Proteomes" id="UP000005878">
    <property type="component" value="Segment"/>
</dbReference>
<dbReference type="InterPro" id="IPR009279">
    <property type="entry name" value="Portal_Mu"/>
</dbReference>
<dbReference type="EMBL" id="JN035618">
    <property type="protein sequence ID" value="AER26546.1"/>
    <property type="molecule type" value="Genomic_DNA"/>
</dbReference>
<evidence type="ECO:0000313" key="3">
    <source>
        <dbReference type="Proteomes" id="UP000005878"/>
    </source>
</evidence>
<evidence type="ECO:0000256" key="1">
    <source>
        <dbReference type="SAM" id="MobiDB-lite"/>
    </source>
</evidence>
<feature type="compositionally biased region" description="Basic and acidic residues" evidence="1">
    <location>
        <begin position="454"/>
        <end position="473"/>
    </location>
</feature>
<evidence type="ECO:0008006" key="4">
    <source>
        <dbReference type="Google" id="ProtNLM"/>
    </source>
</evidence>
<name>G8FRZ6_9CAUD</name>
<dbReference type="KEGG" id="vg:11447682"/>
<sequence length="572" mass="64922">MMSVLLGPNGKPMSDYLEHAGRPKNPKPVVGDAFTDWGGLNKDFMHLPGGGVLAFDTSQLKISDFRRMREHYQIGSSLHVLTFMLHQLDWHIECEDKKVADWCTYNLELIWTRLIRAMSTAFAFGFSANAVEWENDSINGKLRLNKIKDLVPEECEVSWKYVDSNLKSEGSGYSQAPKVPIFDGISRRGTSHKVPVENSLWYPLLMENGNYKGRQLLRTAFQPWFFSTLIHLYQNKYFERFGEPVPIGRAPYNDKVTKDNKTIYGYDLMAGVLSNIRNRSAVVLPNSRSKEGVNDQPEFDYQIEYLESQMRGADFDRYLTRLDEEMSLALFTPLLLLRTADGGGFNQGIAHTQVYLWMLNAVSGDMAEYIDKYVLRYMAIYNFGPKAKPVRIRFRKLGVAQQETLRAIAQAMIGKGEIRPDVTELGQHIGLTLEEIKTVTEPEGEDQQRDDEDNGNKDGRIGRDERLKDEDIKPGSTTKAITGRIAEQIQRAFRRQELEEWMPAPGHRRQLTAELQANGHIDARAAASRFNDVVIGTLSDAAKHGGYTSPDEFVSYATRVIESEGNKLYAHA</sequence>
<evidence type="ECO:0000313" key="2">
    <source>
        <dbReference type="EMBL" id="AER26546.1"/>
    </source>
</evidence>
<organism evidence="2 3">
    <name type="scientific">Gordonia phage GTE7</name>
    <dbReference type="NCBI Taxonomy" id="1100814"/>
    <lineage>
        <taxon>Viruses</taxon>
        <taxon>Duplodnaviria</taxon>
        <taxon>Heunggongvirae</taxon>
        <taxon>Uroviricota</taxon>
        <taxon>Caudoviricetes</taxon>
        <taxon>Getseptimavirus</taxon>
        <taxon>Getseptimavirus GTE7</taxon>
    </lineage>
</organism>
<dbReference type="RefSeq" id="YP_004934704.1">
    <property type="nucleotide sequence ID" value="NC_016166.1"/>
</dbReference>
<keyword evidence="3" id="KW-1185">Reference proteome</keyword>
<accession>G8FRZ6</accession>
<dbReference type="Pfam" id="PF06074">
    <property type="entry name" value="Portal_Mu"/>
    <property type="match status" value="1"/>
</dbReference>
<reference evidence="2 3" key="1">
    <citation type="journal article" date="2011" name="Appl. Environ. Microbiol.">
        <title>Prevention of Gordonia and Nocardia Stabilized Foam Formation by Using Bacteriophage GTE7.</title>
        <authorList>
            <person name="Petrovski S."/>
            <person name="Seviour R.J."/>
            <person name="Tillett D."/>
        </authorList>
    </citation>
    <scope>NUCLEOTIDE SEQUENCE [LARGE SCALE GENOMIC DNA]</scope>
</reference>
<protein>
    <recommendedName>
        <fullName evidence="4">Portal protein</fullName>
    </recommendedName>
</protein>
<feature type="region of interest" description="Disordered" evidence="1">
    <location>
        <begin position="436"/>
        <end position="479"/>
    </location>
</feature>